<evidence type="ECO:0000256" key="3">
    <source>
        <dbReference type="PROSITE-ProRule" id="PRU00221"/>
    </source>
</evidence>
<dbReference type="CDD" id="cd00200">
    <property type="entry name" value="WD40"/>
    <property type="match status" value="2"/>
</dbReference>
<name>A0A1D7YCQ7_9ACTN</name>
<feature type="repeat" description="WD" evidence="3">
    <location>
        <begin position="768"/>
        <end position="809"/>
    </location>
</feature>
<reference evidence="7" key="1">
    <citation type="submission" date="2016-09" db="EMBL/GenBank/DDBJ databases">
        <title>Streptomyces puniciscabiei strain:TW1S1 Genome sequencing and assembly.</title>
        <authorList>
            <person name="Kim M.-K."/>
            <person name="Kim S.B."/>
        </authorList>
    </citation>
    <scope>NUCLEOTIDE SEQUENCE [LARGE SCALE GENOMIC DNA]</scope>
    <source>
        <strain evidence="7">TW1S1</strain>
    </source>
</reference>
<protein>
    <recommendedName>
        <fullName evidence="5">Novel STAND NTPase 1 domain-containing protein</fullName>
    </recommendedName>
</protein>
<keyword evidence="7" id="KW-1185">Reference proteome</keyword>
<dbReference type="SUPFAM" id="SSF52540">
    <property type="entry name" value="P-loop containing nucleoside triphosphate hydrolases"/>
    <property type="match status" value="1"/>
</dbReference>
<dbReference type="Gene3D" id="2.130.10.10">
    <property type="entry name" value="YVTN repeat-like/Quinoprotein amine dehydrogenase"/>
    <property type="match status" value="4"/>
</dbReference>
<feature type="repeat" description="WD" evidence="3">
    <location>
        <begin position="978"/>
        <end position="1019"/>
    </location>
</feature>
<keyword evidence="4" id="KW-0812">Transmembrane</keyword>
<dbReference type="Proteomes" id="UP000094960">
    <property type="component" value="Chromosome"/>
</dbReference>
<dbReference type="Pfam" id="PF20703">
    <property type="entry name" value="nSTAND1"/>
    <property type="match status" value="1"/>
</dbReference>
<feature type="repeat" description="WD" evidence="3">
    <location>
        <begin position="1197"/>
        <end position="1230"/>
    </location>
</feature>
<keyword evidence="4" id="KW-1133">Transmembrane helix</keyword>
<dbReference type="InterPro" id="IPR020472">
    <property type="entry name" value="WD40_PAC1"/>
</dbReference>
<dbReference type="EMBL" id="CP017248">
    <property type="protein sequence ID" value="AOR33408.1"/>
    <property type="molecule type" value="Genomic_DNA"/>
</dbReference>
<keyword evidence="1 3" id="KW-0853">WD repeat</keyword>
<proteinExistence type="predicted"/>
<feature type="repeat" description="WD" evidence="3">
    <location>
        <begin position="856"/>
        <end position="894"/>
    </location>
</feature>
<accession>A0A1D7YCQ7</accession>
<feature type="repeat" description="WD" evidence="3">
    <location>
        <begin position="897"/>
        <end position="938"/>
    </location>
</feature>
<feature type="repeat" description="WD" evidence="3">
    <location>
        <begin position="810"/>
        <end position="851"/>
    </location>
</feature>
<dbReference type="InterPro" id="IPR027417">
    <property type="entry name" value="P-loop_NTPase"/>
</dbReference>
<dbReference type="PANTHER" id="PTHR44129">
    <property type="entry name" value="WD REPEAT-CONTAINING PROTEIN POP1"/>
    <property type="match status" value="1"/>
</dbReference>
<feature type="repeat" description="WD" evidence="3">
    <location>
        <begin position="939"/>
        <end position="980"/>
    </location>
</feature>
<feature type="repeat" description="WD" evidence="3">
    <location>
        <begin position="1239"/>
        <end position="1280"/>
    </location>
</feature>
<dbReference type="InterPro" id="IPR036322">
    <property type="entry name" value="WD40_repeat_dom_sf"/>
</dbReference>
<dbReference type="InterPro" id="IPR019775">
    <property type="entry name" value="WD40_repeat_CS"/>
</dbReference>
<evidence type="ECO:0000313" key="7">
    <source>
        <dbReference type="Proteomes" id="UP000094960"/>
    </source>
</evidence>
<dbReference type="InterPro" id="IPR001680">
    <property type="entry name" value="WD40_rpt"/>
</dbReference>
<dbReference type="PROSITE" id="PS50082">
    <property type="entry name" value="WD_REPEATS_2"/>
    <property type="match status" value="8"/>
</dbReference>
<dbReference type="SUPFAM" id="SSF75011">
    <property type="entry name" value="3-carboxy-cis,cis-mucoante lactonizing enzyme"/>
    <property type="match status" value="1"/>
</dbReference>
<organism evidence="6 7">
    <name type="scientific">Streptomyces fodineus</name>
    <dbReference type="NCBI Taxonomy" id="1904616"/>
    <lineage>
        <taxon>Bacteria</taxon>
        <taxon>Bacillati</taxon>
        <taxon>Actinomycetota</taxon>
        <taxon>Actinomycetes</taxon>
        <taxon>Kitasatosporales</taxon>
        <taxon>Streptomycetaceae</taxon>
        <taxon>Streptomyces</taxon>
    </lineage>
</organism>
<keyword evidence="4" id="KW-0472">Membrane</keyword>
<dbReference type="PROSITE" id="PS00678">
    <property type="entry name" value="WD_REPEATS_1"/>
    <property type="match status" value="3"/>
</dbReference>
<evidence type="ECO:0000256" key="1">
    <source>
        <dbReference type="ARBA" id="ARBA00022574"/>
    </source>
</evidence>
<evidence type="ECO:0000256" key="2">
    <source>
        <dbReference type="ARBA" id="ARBA00022737"/>
    </source>
</evidence>
<evidence type="ECO:0000259" key="5">
    <source>
        <dbReference type="Pfam" id="PF20703"/>
    </source>
</evidence>
<dbReference type="InterPro" id="IPR049052">
    <property type="entry name" value="nSTAND1"/>
</dbReference>
<dbReference type="InterPro" id="IPR015943">
    <property type="entry name" value="WD40/YVTN_repeat-like_dom_sf"/>
</dbReference>
<dbReference type="PRINTS" id="PR00320">
    <property type="entry name" value="GPROTEINBRPT"/>
</dbReference>
<dbReference type="KEGG" id="spun:BFF78_22145"/>
<dbReference type="RefSeq" id="WP_069779981.1">
    <property type="nucleotide sequence ID" value="NZ_CP017248.1"/>
</dbReference>
<dbReference type="InterPro" id="IPR050349">
    <property type="entry name" value="WD_LIS1/nudF_dynein_reg"/>
</dbReference>
<feature type="transmembrane region" description="Helical" evidence="4">
    <location>
        <begin position="591"/>
        <end position="613"/>
    </location>
</feature>
<dbReference type="SMART" id="SM00320">
    <property type="entry name" value="WD40"/>
    <property type="match status" value="13"/>
</dbReference>
<dbReference type="Pfam" id="PF00400">
    <property type="entry name" value="WD40"/>
    <property type="match status" value="9"/>
</dbReference>
<sequence>MTNGPGVPAPRRAFAERFDLLYREAGNPLLRSVSASVARAQRAGGDGRPIRVPAQRISDWRGGRAVPARFEPLAAVLVVLIGEARRARSRPAVPGLYDLADWRARWRAATDSPACGDGAGEVEDSPQVPCPYRGLAAYRTEDAGWFFGREQDTALLIGELSRCLDGDGLLILFGASGAGKSSLLRAGLLPALASGALPGSEKWPVAVLTPTADPVTALVHALCRTLSCPLEVLQAAAGEGPDAFGAVLRRHLPDGNRLMLVIDQFEELFTLVTDRHRSDLFLGALRAVTSPTTGGGGPLVIAVLGVRADFYQHCLDHPHLLAPVRRHQLVLPQMTSPQLTRAIRKPAEAAGLQLEEGLFEVLLRDLGLPDRAGEDGVGHEPSALPLLSHVLLATWQQRSGRRLTLEGYRLTGGLHGSVAQAAERAWAAIDPADHDLARQVLIRLVRVGPDIQDARRRVTRAELLAALPDSASVQRLLDGFAAARLLTLTTDTVELTHEALLSAWPRLREWIRQDRSGLVTHQRLEQDAETWAAEDRDPALLYRGTRLALARTWADVDGERFGLSRTGAEFLAASVGAEEAARCAERRRIRVLRGLVAGLAVLATLALIAFGIASSMSLEAKRNSRAATAAALANQAGTVAAGRPDLGMLLAASAYKQDHRNPDALSALLSTSGSRFEGRLTAHHGRLTAIALDPRGPLLAVADPDARGGIDLFDRRSRQHLPAIDQNGVGPLAFTPHGHRLFSAPSTTGGIDEWDLTDPAAPRHVRRIDTSSVVVNSLVLSDDGTVLAGACQDGTVRLWDPATGNQAATLHGLAGEALGVAVSQDGKLIAGSGRDRTARIWRRDDGEQLHVLDGLHHAAVIHVAFSPDGRTLATSSDDFTVGLWDVASGTVRPLRKPIAHSDAVFDVKFSPDGSMLATASYDQTVGLWNAKSGSPVDRLTGHTGHVNGVAFTADGRQLASVSSDGSAVLWDISDRMLMTRPIASLRGAAMSPDGRLLATGDSDAHVQIWRRTTGKRLDSFHLPDACPVWRLAFAPDGNTLGITGDCHNAFLYDIARHHRTTLHMPTTRWARAVAFDTGSSLAVTIGDDDVARVWDVSTGKQRVQLPAHSGGGRPVAVSPNGVIATYSATAAAVCLWDLDGHPLGSLPAQEVWALAFDGTAKLLAAAFTDRTIHVWRLGTGAVPNAPGTVRVRPLTTLVGHTGIPRVLAFSPDGTQLASAADDQTIRLWRIPGGGQPVILTGHAQSFGGLAYTPDGKTLASGSWDGTFRFWNLDPEADLRRACALATRLTPNEWAQLVSVTYVRACR</sequence>
<evidence type="ECO:0000313" key="6">
    <source>
        <dbReference type="EMBL" id="AOR33408.1"/>
    </source>
</evidence>
<gene>
    <name evidence="6" type="ORF">BFF78_22145</name>
</gene>
<keyword evidence="2" id="KW-0677">Repeat</keyword>
<dbReference type="SUPFAM" id="SSF50978">
    <property type="entry name" value="WD40 repeat-like"/>
    <property type="match status" value="2"/>
</dbReference>
<feature type="domain" description="Novel STAND NTPase 1" evidence="5">
    <location>
        <begin position="131"/>
        <end position="538"/>
    </location>
</feature>
<evidence type="ECO:0000256" key="4">
    <source>
        <dbReference type="SAM" id="Phobius"/>
    </source>
</evidence>
<dbReference type="PROSITE" id="PS50294">
    <property type="entry name" value="WD_REPEATS_REGION"/>
    <property type="match status" value="6"/>
</dbReference>